<dbReference type="EMBL" id="CP012034">
    <property type="protein sequence ID" value="AKP67305.1"/>
    <property type="molecule type" value="Genomic_DNA"/>
</dbReference>
<accession>A0A0H4R0Q2</accession>
<keyword evidence="1" id="KW-0732">Signal</keyword>
<proteinExistence type="predicted"/>
<feature type="signal peptide" evidence="1">
    <location>
        <begin position="1"/>
        <end position="25"/>
    </location>
</feature>
<dbReference type="Proteomes" id="UP000036106">
    <property type="component" value="Chromosome"/>
</dbReference>
<dbReference type="KEGG" id="lgn:ABM34_06975"/>
<organism evidence="2 3">
    <name type="scientific">Companilactobacillus ginsenosidimutans</name>
    <dbReference type="NCBI Taxonomy" id="1007676"/>
    <lineage>
        <taxon>Bacteria</taxon>
        <taxon>Bacillati</taxon>
        <taxon>Bacillota</taxon>
        <taxon>Bacilli</taxon>
        <taxon>Lactobacillales</taxon>
        <taxon>Lactobacillaceae</taxon>
        <taxon>Companilactobacillus</taxon>
    </lineage>
</organism>
<gene>
    <name evidence="2" type="ORF">ABM34_06975</name>
</gene>
<dbReference type="RefSeq" id="WP_048704532.1">
    <property type="nucleotide sequence ID" value="NZ_CP012034.1"/>
</dbReference>
<evidence type="ECO:0000256" key="1">
    <source>
        <dbReference type="SAM" id="SignalP"/>
    </source>
</evidence>
<name>A0A0H4R0Q2_9LACO</name>
<feature type="chain" id="PRO_5005209331" evidence="1">
    <location>
        <begin position="26"/>
        <end position="181"/>
    </location>
</feature>
<keyword evidence="3" id="KW-1185">Reference proteome</keyword>
<dbReference type="AlphaFoldDB" id="A0A0H4R0Q2"/>
<sequence>MKKMYFLLFTLLMTTVLFTGNVARASSTTDTNAYPHIQTVFNPNIYLYQSKSDDPNDKTISQSTMKVTFTKPSKNGSRISQWVGDLFYRLDIRVENRQIVFIFHSSNTDNALMDYLWNYQVDGRNVGGDRLLNVPSVDEQYSVRASKGYHVVGIDGQVVPADPTMHLTRPHFNISRPVTVY</sequence>
<evidence type="ECO:0000313" key="2">
    <source>
        <dbReference type="EMBL" id="AKP67305.1"/>
    </source>
</evidence>
<protein>
    <submittedName>
        <fullName evidence="2">Uncharacterized protein</fullName>
    </submittedName>
</protein>
<evidence type="ECO:0000313" key="3">
    <source>
        <dbReference type="Proteomes" id="UP000036106"/>
    </source>
</evidence>
<dbReference type="PATRIC" id="fig|1007676.4.peg.1398"/>
<reference evidence="3" key="1">
    <citation type="submission" date="2015-07" db="EMBL/GenBank/DDBJ databases">
        <title>Lactobacillus ginsenosidimutans/EMML 3141/ whole genome sequencing.</title>
        <authorList>
            <person name="Kim M.K."/>
            <person name="Im W.-T."/>
            <person name="Srinivasan S."/>
            <person name="Lee J.-J."/>
        </authorList>
    </citation>
    <scope>NUCLEOTIDE SEQUENCE [LARGE SCALE GENOMIC DNA]</scope>
    <source>
        <strain evidence="3">EMML 3041</strain>
    </source>
</reference>